<feature type="compositionally biased region" description="Polar residues" evidence="2">
    <location>
        <begin position="946"/>
        <end position="962"/>
    </location>
</feature>
<dbReference type="Pfam" id="PF02412">
    <property type="entry name" value="TSP_3"/>
    <property type="match status" value="7"/>
</dbReference>
<organism evidence="4 5">
    <name type="scientific">Candidatus Muproteobacteria bacterium RIFCSPLOWO2_01_FULL_60_18</name>
    <dbReference type="NCBI Taxonomy" id="1817768"/>
    <lineage>
        <taxon>Bacteria</taxon>
        <taxon>Pseudomonadati</taxon>
        <taxon>Pseudomonadota</taxon>
        <taxon>Candidatus Muproteobacteria</taxon>
    </lineage>
</organism>
<evidence type="ECO:0000256" key="1">
    <source>
        <dbReference type="ARBA" id="ARBA00022729"/>
    </source>
</evidence>
<dbReference type="SUPFAM" id="SSF55486">
    <property type="entry name" value="Metalloproteases ('zincins'), catalytic domain"/>
    <property type="match status" value="1"/>
</dbReference>
<evidence type="ECO:0000259" key="3">
    <source>
        <dbReference type="Pfam" id="PF25778"/>
    </source>
</evidence>
<evidence type="ECO:0000256" key="2">
    <source>
        <dbReference type="SAM" id="MobiDB-lite"/>
    </source>
</evidence>
<dbReference type="GO" id="GO:0007155">
    <property type="term" value="P:cell adhesion"/>
    <property type="evidence" value="ECO:0007669"/>
    <property type="project" value="InterPro"/>
</dbReference>
<name>A0A1F6U192_9PROT</name>
<dbReference type="Pfam" id="PF06739">
    <property type="entry name" value="SBBP"/>
    <property type="match status" value="6"/>
</dbReference>
<accession>A0A1F6U192</accession>
<dbReference type="Proteomes" id="UP000179037">
    <property type="component" value="Unassembled WGS sequence"/>
</dbReference>
<dbReference type="FunFam" id="4.10.1080.10:FF:000001">
    <property type="entry name" value="Thrombospondin 3"/>
    <property type="match status" value="2"/>
</dbReference>
<dbReference type="STRING" id="1817768.A3A87_03215"/>
<sequence>MADAYGKLPLRFEANRGQTDKRVRFLSRGPQHTLFLTPTEAVLALVKPRKPRDADASPGHAAPQAAGAESAIVRMRLVGGNRSPRVVGAEALPTLSNYYIGNDPAKWRTGIPNYARVEYQGVYPGIDQVFYGNGRQLEYDFVVAPGADPQAIVQEFKGIDGLELDARGDLILRVAGGAIHQAKPRIYQRIGGEEITVAGGYRLLGKKRIGYEIAAYDRNVPLIVDPVLVYSLVYSTYLGGGSDEYAKGIAVDSLGSAIVTGYTYSTDFPTAFPLFPTIQGGYDAFVAKLTPDGTALVYSTYLGCAADEFGTGIAVDNMGNAYVTGFTNSNNCPALTTLQPIYGGGSSDAFIAKFQPNGLIVYATYLGGNGADVAYSIAVDSLGNAYVTGYTDSTNLVTVNATQGALAGGLDAFVAVLNSTADTLTFSTYLGGADNDYGRGIAVDGSGRIYVTGRTDSLNFPTTLNALQPSHGSCVGCDPSGFADAFITQFPPGGGFLRNSTYLGGQRFDEGTAIAVEPGNPPGGPHVVYVTGTTASSNFPTTLGAFDASYNLGADAFVVKYDSFPSTGVLLYSSYLGGGDHEEGLGIAVDGVSNIYITGHTSSANFPTVNSLQAFAGPAGPFQGDVFVSFINNDSVLSYSTFLGGSGVEFGNGIAVDGSGNAYVAGYTTSANFPVAGSPSPFQTGNAGGSDAFVAKLSPAASAPPPPDADGDGVPDATDNCPAVANPDQLDSNGDNIGDACQDQDGDGVLDLADNCPAVLNPLQADFNGNGIGDVCDDSDLDGVLDNVDACPLDSENDIDGDGRCANVDNCPTITNPDQLDSDGNGVGNACDPAYAGGAPKNTCTTNCTTDSDGDGLADNIDPYPTNPDYDGDGVKDGADNCIAIANADQKNTDGDIAGDACDADDDNDTVLDGADNCPLTANASQSNIDGDATGDACDADADGDSLSSTAEAALGTSPTNPDTDGDGLRDDVDPNPLLPAGSYAIVFKILQGVTDVTSTWLPAPGGSVTVVAALRDPNGSPVNFSGNVTFTLSSTAYAGQATNDTEVCVNAICAPDYSLAPTPGTTTQTVAPGVDARVVLYAFDYGGEATLTVTTTAGGQAVSGTFKGPLDSDGDFLPNAFELLYQLQGFNPANAHSFDAQKLDGDIDRDTSLGSQALGDGLSAFKEYRGILFQANNCSGAAGAHARLSPVNKDLFVRGVNFANSCPASTALDVLPFSVAPNNAISPGGQSAFAEAGIQLHDVTGMLSFSNATEPPNLDILAVTNNLTDTSTLVGAATPYINQKAFRNWEWDVKGASYIGTPTDYAIFVDASSVTRRGTFTYHQNLMHYVFNRPYLDETTNPLNPGHVGLLDPSSRVEDYRLENGVGPETSQGKTEDFLRKNGLLDGDRIGTSWQSVSLGAGLYRAGHQFSIFDADGDGRVELPLVADALLANLNPATRDTGEYLPDELQIHTILHEMGHAAGITDHTADSTCLMYNPSINWTRAGHFGSTARSQLYIHNKTEF</sequence>
<dbReference type="InterPro" id="IPR028974">
    <property type="entry name" value="TSP_type-3_rpt"/>
</dbReference>
<feature type="region of interest" description="Disordered" evidence="2">
    <location>
        <begin position="921"/>
        <end position="976"/>
    </location>
</feature>
<comment type="caution">
    <text evidence="4">The sequence shown here is derived from an EMBL/GenBank/DDBJ whole genome shotgun (WGS) entry which is preliminary data.</text>
</comment>
<dbReference type="InterPro" id="IPR010620">
    <property type="entry name" value="SBBP_repeat"/>
</dbReference>
<dbReference type="SUPFAM" id="SSF63829">
    <property type="entry name" value="Calcium-dependent phosphotriesterase"/>
    <property type="match status" value="1"/>
</dbReference>
<dbReference type="PROSITE" id="PS51234">
    <property type="entry name" value="TSP3"/>
    <property type="match status" value="1"/>
</dbReference>
<dbReference type="EMBL" id="MFTC01000050">
    <property type="protein sequence ID" value="OGI51145.1"/>
    <property type="molecule type" value="Genomic_DNA"/>
</dbReference>
<dbReference type="Pfam" id="PF25778">
    <property type="entry name" value="DUF7948"/>
    <property type="match status" value="1"/>
</dbReference>
<protein>
    <recommendedName>
        <fullName evidence="3">DUF7948 domain-containing protein</fullName>
    </recommendedName>
</protein>
<evidence type="ECO:0000313" key="4">
    <source>
        <dbReference type="EMBL" id="OGI51145.1"/>
    </source>
</evidence>
<dbReference type="GO" id="GO:0005509">
    <property type="term" value="F:calcium ion binding"/>
    <property type="evidence" value="ECO:0007669"/>
    <property type="project" value="InterPro"/>
</dbReference>
<dbReference type="InterPro" id="IPR057708">
    <property type="entry name" value="DUF7948"/>
</dbReference>
<feature type="region of interest" description="Disordered" evidence="2">
    <location>
        <begin position="697"/>
        <end position="742"/>
    </location>
</feature>
<dbReference type="SUPFAM" id="SSF103647">
    <property type="entry name" value="TSP type-3 repeat"/>
    <property type="match status" value="3"/>
</dbReference>
<feature type="domain" description="DUF7948" evidence="3">
    <location>
        <begin position="12"/>
        <end position="227"/>
    </location>
</feature>
<reference evidence="4 5" key="1">
    <citation type="journal article" date="2016" name="Nat. Commun.">
        <title>Thousands of microbial genomes shed light on interconnected biogeochemical processes in an aquifer system.</title>
        <authorList>
            <person name="Anantharaman K."/>
            <person name="Brown C.T."/>
            <person name="Hug L.A."/>
            <person name="Sharon I."/>
            <person name="Castelle C.J."/>
            <person name="Probst A.J."/>
            <person name="Thomas B.C."/>
            <person name="Singh A."/>
            <person name="Wilkins M.J."/>
            <person name="Karaoz U."/>
            <person name="Brodie E.L."/>
            <person name="Williams K.H."/>
            <person name="Hubbard S.S."/>
            <person name="Banfield J.F."/>
        </authorList>
    </citation>
    <scope>NUCLEOTIDE SEQUENCE [LARGE SCALE GENOMIC DNA]</scope>
</reference>
<dbReference type="InterPro" id="IPR011042">
    <property type="entry name" value="6-blade_b-propeller_TolB-like"/>
</dbReference>
<dbReference type="InterPro" id="IPR052918">
    <property type="entry name" value="Motility_Chemotaxis_Reg"/>
</dbReference>
<evidence type="ECO:0000313" key="5">
    <source>
        <dbReference type="Proteomes" id="UP000179037"/>
    </source>
</evidence>
<dbReference type="InterPro" id="IPR017897">
    <property type="entry name" value="Thrombospondin_3_rpt"/>
</dbReference>
<keyword evidence="1" id="KW-0732">Signal</keyword>
<gene>
    <name evidence="4" type="ORF">A3A87_03215</name>
</gene>
<dbReference type="Gene3D" id="2.120.10.30">
    <property type="entry name" value="TolB, C-terminal domain"/>
    <property type="match status" value="1"/>
</dbReference>
<dbReference type="PANTHER" id="PTHR35580">
    <property type="entry name" value="CELL SURFACE GLYCOPROTEIN (S-LAYER PROTEIN)-LIKE PROTEIN"/>
    <property type="match status" value="1"/>
</dbReference>
<dbReference type="Gene3D" id="4.10.1080.10">
    <property type="entry name" value="TSP type-3 repeat"/>
    <property type="match status" value="2"/>
</dbReference>
<proteinExistence type="predicted"/>
<dbReference type="PANTHER" id="PTHR35580:SF1">
    <property type="entry name" value="PHYTASE-LIKE DOMAIN-CONTAINING PROTEIN"/>
    <property type="match status" value="1"/>
</dbReference>
<dbReference type="InterPro" id="IPR003367">
    <property type="entry name" value="Thrombospondin_3-like_rpt"/>
</dbReference>